<keyword evidence="4" id="KW-1185">Reference proteome</keyword>
<accession>A0A4D9DNF0</accession>
<keyword evidence="2" id="KW-0472">Membrane</keyword>
<protein>
    <submittedName>
        <fullName evidence="3">Microtubule-associated proteins 1A/1B light chain 3C-like</fullName>
    </submittedName>
</protein>
<proteinExistence type="predicted"/>
<dbReference type="AlphaFoldDB" id="A0A4D9DNF0"/>
<reference evidence="3 4" key="1">
    <citation type="submission" date="2019-04" db="EMBL/GenBank/DDBJ databases">
        <title>Draft genome of the big-headed turtle Platysternon megacephalum.</title>
        <authorList>
            <person name="Gong S."/>
        </authorList>
    </citation>
    <scope>NUCLEOTIDE SEQUENCE [LARGE SCALE GENOMIC DNA]</scope>
    <source>
        <strain evidence="3">DO16091913</strain>
        <tissue evidence="3">Muscle</tissue>
    </source>
</reference>
<sequence length="124" mass="13845">MKTKLISQDDLETPGPCQAEAGSPRLGSIRSVLLSRVKRLLQPHKLGVRLASIEQGRSCLEPDSSKPGSCPWKKLLIALGMMITISLMVLLLFWHYKCIVIDRYCEGNSEVLPPLFKILQRKGT</sequence>
<reference evidence="3 4" key="2">
    <citation type="submission" date="2019-04" db="EMBL/GenBank/DDBJ databases">
        <title>The genome sequence of big-headed turtle.</title>
        <authorList>
            <person name="Gong S."/>
        </authorList>
    </citation>
    <scope>NUCLEOTIDE SEQUENCE [LARGE SCALE GENOMIC DNA]</scope>
    <source>
        <strain evidence="3">DO16091913</strain>
        <tissue evidence="3">Muscle</tissue>
    </source>
</reference>
<dbReference type="OrthoDB" id="9909796at2759"/>
<evidence type="ECO:0000256" key="1">
    <source>
        <dbReference type="SAM" id="MobiDB-lite"/>
    </source>
</evidence>
<dbReference type="Proteomes" id="UP000297703">
    <property type="component" value="Unassembled WGS sequence"/>
</dbReference>
<evidence type="ECO:0000256" key="2">
    <source>
        <dbReference type="SAM" id="Phobius"/>
    </source>
</evidence>
<organism evidence="3 4">
    <name type="scientific">Platysternon megacephalum</name>
    <name type="common">big-headed turtle</name>
    <dbReference type="NCBI Taxonomy" id="55544"/>
    <lineage>
        <taxon>Eukaryota</taxon>
        <taxon>Metazoa</taxon>
        <taxon>Chordata</taxon>
        <taxon>Craniata</taxon>
        <taxon>Vertebrata</taxon>
        <taxon>Euteleostomi</taxon>
        <taxon>Archelosauria</taxon>
        <taxon>Testudinata</taxon>
        <taxon>Testudines</taxon>
        <taxon>Cryptodira</taxon>
        <taxon>Durocryptodira</taxon>
        <taxon>Testudinoidea</taxon>
        <taxon>Platysternidae</taxon>
        <taxon>Platysternon</taxon>
    </lineage>
</organism>
<keyword evidence="2" id="KW-0812">Transmembrane</keyword>
<comment type="caution">
    <text evidence="3">The sequence shown here is derived from an EMBL/GenBank/DDBJ whole genome shotgun (WGS) entry which is preliminary data.</text>
</comment>
<dbReference type="EMBL" id="QXTE01000349">
    <property type="protein sequence ID" value="TFJ99105.1"/>
    <property type="molecule type" value="Genomic_DNA"/>
</dbReference>
<evidence type="ECO:0000313" key="3">
    <source>
        <dbReference type="EMBL" id="TFJ99105.1"/>
    </source>
</evidence>
<evidence type="ECO:0000313" key="4">
    <source>
        <dbReference type="Proteomes" id="UP000297703"/>
    </source>
</evidence>
<name>A0A4D9DNF0_9SAUR</name>
<feature type="transmembrane region" description="Helical" evidence="2">
    <location>
        <begin position="75"/>
        <end position="96"/>
    </location>
</feature>
<feature type="region of interest" description="Disordered" evidence="1">
    <location>
        <begin position="1"/>
        <end position="21"/>
    </location>
</feature>
<keyword evidence="2" id="KW-1133">Transmembrane helix</keyword>
<gene>
    <name evidence="3" type="ORF">DR999_PMT18902</name>
</gene>